<reference evidence="2" key="1">
    <citation type="submission" date="2016-06" db="EMBL/GenBank/DDBJ databases">
        <authorList>
            <person name="Varghese N."/>
            <person name="Submissions Spin"/>
        </authorList>
    </citation>
    <scope>NUCLEOTIDE SEQUENCE [LARGE SCALE GENOMIC DNA]</scope>
    <source>
        <strain evidence="2">DSM 45794</strain>
    </source>
</reference>
<dbReference type="AlphaFoldDB" id="A0A1A9BA42"/>
<protein>
    <submittedName>
        <fullName evidence="1">Uncharacterized protein</fullName>
    </submittedName>
</protein>
<dbReference type="Proteomes" id="UP000199558">
    <property type="component" value="Unassembled WGS sequence"/>
</dbReference>
<accession>A0A1A9BA42</accession>
<gene>
    <name evidence="1" type="ORF">GA0070622_2947</name>
</gene>
<evidence type="ECO:0000313" key="2">
    <source>
        <dbReference type="Proteomes" id="UP000199558"/>
    </source>
</evidence>
<dbReference type="EMBL" id="FLRH01000003">
    <property type="protein sequence ID" value="SBT65931.1"/>
    <property type="molecule type" value="Genomic_DNA"/>
</dbReference>
<evidence type="ECO:0000313" key="1">
    <source>
        <dbReference type="EMBL" id="SBT65931.1"/>
    </source>
</evidence>
<proteinExistence type="predicted"/>
<keyword evidence="2" id="KW-1185">Reference proteome</keyword>
<organism evidence="1 2">
    <name type="scientific">Micromonospora sediminicola</name>
    <dbReference type="NCBI Taxonomy" id="946078"/>
    <lineage>
        <taxon>Bacteria</taxon>
        <taxon>Bacillati</taxon>
        <taxon>Actinomycetota</taxon>
        <taxon>Actinomycetes</taxon>
        <taxon>Micromonosporales</taxon>
        <taxon>Micromonosporaceae</taxon>
        <taxon>Micromonospora</taxon>
    </lineage>
</organism>
<sequence>MDLCPKVGSVRTATPGARPCRRRGGVARAAPPHRGCCYRAVQVRVGAELVPFQEALKPKLVVALALREPL</sequence>
<name>A0A1A9BA42_9ACTN</name>